<evidence type="ECO:0000313" key="1">
    <source>
        <dbReference type="Proteomes" id="UP000887577"/>
    </source>
</evidence>
<sequence length="76" mass="8805">MDVPHYTLKQEVIDYFMLHQMNNVPVFYLSDNSNVEQLSGIGADLLGEKEIGDIQYPKLHNENIPLNDIFKNLKIE</sequence>
<name>A0A914YN09_9BILA</name>
<accession>A0A914YN09</accession>
<keyword evidence="1" id="KW-1185">Reference proteome</keyword>
<reference evidence="2" key="1">
    <citation type="submission" date="2022-11" db="UniProtKB">
        <authorList>
            <consortium name="WormBaseParasite"/>
        </authorList>
    </citation>
    <scope>IDENTIFICATION</scope>
</reference>
<dbReference type="Proteomes" id="UP000887577">
    <property type="component" value="Unplaced"/>
</dbReference>
<dbReference type="AlphaFoldDB" id="A0A914YN09"/>
<proteinExistence type="predicted"/>
<evidence type="ECO:0000313" key="2">
    <source>
        <dbReference type="WBParaSite" id="PSU_v2.g20983.t1"/>
    </source>
</evidence>
<protein>
    <submittedName>
        <fullName evidence="2">Uncharacterized protein</fullName>
    </submittedName>
</protein>
<dbReference type="WBParaSite" id="PSU_v2.g20983.t1">
    <property type="protein sequence ID" value="PSU_v2.g20983.t1"/>
    <property type="gene ID" value="PSU_v2.g20983"/>
</dbReference>
<organism evidence="1 2">
    <name type="scientific">Panagrolaimus superbus</name>
    <dbReference type="NCBI Taxonomy" id="310955"/>
    <lineage>
        <taxon>Eukaryota</taxon>
        <taxon>Metazoa</taxon>
        <taxon>Ecdysozoa</taxon>
        <taxon>Nematoda</taxon>
        <taxon>Chromadorea</taxon>
        <taxon>Rhabditida</taxon>
        <taxon>Tylenchina</taxon>
        <taxon>Panagrolaimomorpha</taxon>
        <taxon>Panagrolaimoidea</taxon>
        <taxon>Panagrolaimidae</taxon>
        <taxon>Panagrolaimus</taxon>
    </lineage>
</organism>